<dbReference type="Proteomes" id="UP000693970">
    <property type="component" value="Unassembled WGS sequence"/>
</dbReference>
<dbReference type="EMBL" id="JAGRRH010000009">
    <property type="protein sequence ID" value="KAG7363868.1"/>
    <property type="molecule type" value="Genomic_DNA"/>
</dbReference>
<dbReference type="AlphaFoldDB" id="A0A9K3PY12"/>
<protein>
    <submittedName>
        <fullName evidence="1">Uncharacterized protein</fullName>
    </submittedName>
</protein>
<accession>A0A9K3PY12</accession>
<proteinExistence type="predicted"/>
<sequence>MTNWTGAIRLNNHAVALMEGGGAENDGAIVHFLQEAVVVLQHAIQEEMGSEAFSAQGRTEDEHCDIITGANEATIEFSSRRIRCFQDPEFFLFDLAFLLFENNDDARTGFISKGRDRKSWVEMQSSIVLFNLGLTFHRRALLRYRHQQQHPQDYDVVLRQNTQVLFSKSKLLYTMSSKILVELVDNGSRINNDLFRSTKFALRLGIANNMAHIAVVEDPTRAYESHFMQQVAQLIEEGTSKKAATTLSFTILSGIMMNIISQNESISHWLAAAA</sequence>
<reference evidence="1" key="2">
    <citation type="submission" date="2021-04" db="EMBL/GenBank/DDBJ databases">
        <authorList>
            <person name="Podell S."/>
        </authorList>
    </citation>
    <scope>NUCLEOTIDE SEQUENCE</scope>
    <source>
        <strain evidence="1">Hildebrandi</strain>
    </source>
</reference>
<organism evidence="1 2">
    <name type="scientific">Nitzschia inconspicua</name>
    <dbReference type="NCBI Taxonomy" id="303405"/>
    <lineage>
        <taxon>Eukaryota</taxon>
        <taxon>Sar</taxon>
        <taxon>Stramenopiles</taxon>
        <taxon>Ochrophyta</taxon>
        <taxon>Bacillariophyta</taxon>
        <taxon>Bacillariophyceae</taxon>
        <taxon>Bacillariophycidae</taxon>
        <taxon>Bacillariales</taxon>
        <taxon>Bacillariaceae</taxon>
        <taxon>Nitzschia</taxon>
    </lineage>
</organism>
<keyword evidence="2" id="KW-1185">Reference proteome</keyword>
<evidence type="ECO:0000313" key="2">
    <source>
        <dbReference type="Proteomes" id="UP000693970"/>
    </source>
</evidence>
<gene>
    <name evidence="1" type="ORF">IV203_037069</name>
</gene>
<reference evidence="1" key="1">
    <citation type="journal article" date="2021" name="Sci. Rep.">
        <title>Diploid genomic architecture of Nitzschia inconspicua, an elite biomass production diatom.</title>
        <authorList>
            <person name="Oliver A."/>
            <person name="Podell S."/>
            <person name="Pinowska A."/>
            <person name="Traller J.C."/>
            <person name="Smith S.R."/>
            <person name="McClure R."/>
            <person name="Beliaev A."/>
            <person name="Bohutskyi P."/>
            <person name="Hill E.A."/>
            <person name="Rabines A."/>
            <person name="Zheng H."/>
            <person name="Allen L.Z."/>
            <person name="Kuo A."/>
            <person name="Grigoriev I.V."/>
            <person name="Allen A.E."/>
            <person name="Hazlebeck D."/>
            <person name="Allen E.E."/>
        </authorList>
    </citation>
    <scope>NUCLEOTIDE SEQUENCE</scope>
    <source>
        <strain evidence="1">Hildebrandi</strain>
    </source>
</reference>
<comment type="caution">
    <text evidence="1">The sequence shown here is derived from an EMBL/GenBank/DDBJ whole genome shotgun (WGS) entry which is preliminary data.</text>
</comment>
<evidence type="ECO:0000313" key="1">
    <source>
        <dbReference type="EMBL" id="KAG7363868.1"/>
    </source>
</evidence>
<name>A0A9K3PY12_9STRA</name>